<keyword evidence="3" id="KW-0067">ATP-binding</keyword>
<dbReference type="FunFam" id="3.40.50.300:FF:000006">
    <property type="entry name" value="DNA-binding transcriptional regulator NtrC"/>
    <property type="match status" value="1"/>
</dbReference>
<dbReference type="PROSITE" id="PS00688">
    <property type="entry name" value="SIGMA54_INTERACT_3"/>
    <property type="match status" value="1"/>
</dbReference>
<feature type="domain" description="Sigma-54 factor interaction" evidence="10">
    <location>
        <begin position="141"/>
        <end position="370"/>
    </location>
</feature>
<dbReference type="InterPro" id="IPR002078">
    <property type="entry name" value="Sigma_54_int"/>
</dbReference>
<dbReference type="InterPro" id="IPR025944">
    <property type="entry name" value="Sigma_54_int_dom_CS"/>
</dbReference>
<keyword evidence="4" id="KW-0805">Transcription regulation</keyword>
<dbReference type="Pfam" id="PF00158">
    <property type="entry name" value="Sigma54_activat"/>
    <property type="match status" value="1"/>
</dbReference>
<dbReference type="PROSITE" id="PS50045">
    <property type="entry name" value="SIGMA54_INTERACT_4"/>
    <property type="match status" value="1"/>
</dbReference>
<evidence type="ECO:0000256" key="2">
    <source>
        <dbReference type="ARBA" id="ARBA00022741"/>
    </source>
</evidence>
<dbReference type="PANTHER" id="PTHR32071:SF57">
    <property type="entry name" value="C4-DICARBOXYLATE TRANSPORT TRANSCRIPTIONAL REGULATORY PROTEIN DCTD"/>
    <property type="match status" value="1"/>
</dbReference>
<dbReference type="PANTHER" id="PTHR32071">
    <property type="entry name" value="TRANSCRIPTIONAL REGULATORY PROTEIN"/>
    <property type="match status" value="1"/>
</dbReference>
<name>A0A9X7P7N0_9FIRM</name>
<dbReference type="GO" id="GO:0043565">
    <property type="term" value="F:sequence-specific DNA binding"/>
    <property type="evidence" value="ECO:0007669"/>
    <property type="project" value="InterPro"/>
</dbReference>
<dbReference type="CDD" id="cd00009">
    <property type="entry name" value="AAA"/>
    <property type="match status" value="1"/>
</dbReference>
<dbReference type="Gene3D" id="1.10.10.60">
    <property type="entry name" value="Homeodomain-like"/>
    <property type="match status" value="1"/>
</dbReference>
<evidence type="ECO:0000256" key="9">
    <source>
        <dbReference type="PROSITE-ProRule" id="PRU00169"/>
    </source>
</evidence>
<dbReference type="EMBL" id="PVXL01000004">
    <property type="protein sequence ID" value="PRR77837.1"/>
    <property type="molecule type" value="Genomic_DNA"/>
</dbReference>
<reference evidence="12 13" key="1">
    <citation type="submission" date="2018-03" db="EMBL/GenBank/DDBJ databases">
        <title>Genome sequence of Moorella stamsii DSM 26217.</title>
        <authorList>
            <person name="Poehlein A."/>
            <person name="Daniel R."/>
        </authorList>
    </citation>
    <scope>NUCLEOTIDE SEQUENCE [LARGE SCALE GENOMIC DNA]</scope>
    <source>
        <strain evidence="13">DSM 26217</strain>
    </source>
</reference>
<dbReference type="RefSeq" id="WP_054937875.1">
    <property type="nucleotide sequence ID" value="NZ_PVXL01000004.1"/>
</dbReference>
<dbReference type="InterPro" id="IPR011006">
    <property type="entry name" value="CheY-like_superfamily"/>
</dbReference>
<dbReference type="InterPro" id="IPR001789">
    <property type="entry name" value="Sig_transdc_resp-reg_receiver"/>
</dbReference>
<dbReference type="PROSITE" id="PS00676">
    <property type="entry name" value="SIGMA54_INTERACT_2"/>
    <property type="match status" value="1"/>
</dbReference>
<dbReference type="SUPFAM" id="SSF46689">
    <property type="entry name" value="Homeodomain-like"/>
    <property type="match status" value="1"/>
</dbReference>
<feature type="domain" description="Response regulatory" evidence="11">
    <location>
        <begin position="3"/>
        <end position="116"/>
    </location>
</feature>
<dbReference type="Pfam" id="PF25601">
    <property type="entry name" value="AAA_lid_14"/>
    <property type="match status" value="1"/>
</dbReference>
<dbReference type="Proteomes" id="UP000239430">
    <property type="component" value="Unassembled WGS sequence"/>
</dbReference>
<comment type="caution">
    <text evidence="12">The sequence shown here is derived from an EMBL/GenBank/DDBJ whole genome shotgun (WGS) entry which is preliminary data.</text>
</comment>
<dbReference type="SUPFAM" id="SSF52540">
    <property type="entry name" value="P-loop containing nucleoside triphosphate hydrolases"/>
    <property type="match status" value="1"/>
</dbReference>
<keyword evidence="5" id="KW-0238">DNA-binding</keyword>
<dbReference type="SUPFAM" id="SSF52172">
    <property type="entry name" value="CheY-like"/>
    <property type="match status" value="1"/>
</dbReference>
<evidence type="ECO:0000256" key="4">
    <source>
        <dbReference type="ARBA" id="ARBA00023015"/>
    </source>
</evidence>
<dbReference type="GO" id="GO:0000160">
    <property type="term" value="P:phosphorelay signal transduction system"/>
    <property type="evidence" value="ECO:0007669"/>
    <property type="project" value="InterPro"/>
</dbReference>
<dbReference type="SMART" id="SM00448">
    <property type="entry name" value="REC"/>
    <property type="match status" value="1"/>
</dbReference>
<comment type="function">
    <text evidence="8">May play the central regulatory role in sporulation. It may be an element of the effector pathway responsible for the activation of sporulation genes in response to nutritional stress. Spo0A may act in concert with spo0H (a sigma factor) to control the expression of some genes that are critical to the sporulation process.</text>
</comment>
<dbReference type="AlphaFoldDB" id="A0A9X7P7N0"/>
<dbReference type="GO" id="GO:0006355">
    <property type="term" value="P:regulation of DNA-templated transcription"/>
    <property type="evidence" value="ECO:0007669"/>
    <property type="project" value="InterPro"/>
</dbReference>
<dbReference type="FunFam" id="1.10.8.60:FF:000014">
    <property type="entry name" value="DNA-binding transcriptional regulator NtrC"/>
    <property type="match status" value="1"/>
</dbReference>
<proteinExistence type="predicted"/>
<dbReference type="Gene3D" id="1.10.8.60">
    <property type="match status" value="1"/>
</dbReference>
<keyword evidence="7" id="KW-0804">Transcription</keyword>
<dbReference type="Pfam" id="PF00072">
    <property type="entry name" value="Response_reg"/>
    <property type="match status" value="1"/>
</dbReference>
<feature type="modified residue" description="4-aspartylphosphate" evidence="9">
    <location>
        <position position="51"/>
    </location>
</feature>
<accession>A0A9X7P7N0</accession>
<organism evidence="12 13">
    <name type="scientific">Neomoorella stamsii</name>
    <dbReference type="NCBI Taxonomy" id="1266720"/>
    <lineage>
        <taxon>Bacteria</taxon>
        <taxon>Bacillati</taxon>
        <taxon>Bacillota</taxon>
        <taxon>Clostridia</taxon>
        <taxon>Neomoorellales</taxon>
        <taxon>Neomoorellaceae</taxon>
        <taxon>Neomoorella</taxon>
    </lineage>
</organism>
<evidence type="ECO:0000256" key="1">
    <source>
        <dbReference type="ARBA" id="ARBA00018672"/>
    </source>
</evidence>
<sequence length="464" mass="51961">MEKILIIDDDPAICSSLSFALLNDFEVITATDPAVGFYYLQNEEIALTILDLYLGQVDGLQVLRKIRQFNPHAVVIVLTAYGSIRSSVEAIKEGAFYYLTKPVDIEELKALVNKGLELYHLQARLEILNQELKKQYESYGIIGKSRAINKILTLIEKVKDIDSNVLITGESGTGKELVARAIHYYGRRQKGPFEVINCAAIPENLLESELFGYQKGAFTGANRSYEGKLRAAHGGTIFLDEIGEMSLVLQAKVLRFLQDKTVIPLGSKNTYPVDVRILAATNRNLPEAIKQNNFREDLYYRLNVINIELPPLRERKEDIPLLVKHFIAKYSALLGRQVDSITPEALRLLVNYNFPGNIRELENIIERGVALATGREITTDNLPSNLQPLSDPLPMDIPDAIPVFIGETLDQVEKKLILSTLKKTGGRKKEAAILLGITDRTLRNKLKKYRIKGKKADIISGSQS</sequence>
<keyword evidence="2" id="KW-0547">Nucleotide-binding</keyword>
<keyword evidence="6" id="KW-0010">Activator</keyword>
<dbReference type="InterPro" id="IPR002197">
    <property type="entry name" value="HTH_Fis"/>
</dbReference>
<dbReference type="SMART" id="SM00382">
    <property type="entry name" value="AAA"/>
    <property type="match status" value="1"/>
</dbReference>
<dbReference type="InterPro" id="IPR025662">
    <property type="entry name" value="Sigma_54_int_dom_ATP-bd_1"/>
</dbReference>
<dbReference type="InterPro" id="IPR027417">
    <property type="entry name" value="P-loop_NTPase"/>
</dbReference>
<evidence type="ECO:0000256" key="6">
    <source>
        <dbReference type="ARBA" id="ARBA00023159"/>
    </source>
</evidence>
<evidence type="ECO:0000259" key="10">
    <source>
        <dbReference type="PROSITE" id="PS50045"/>
    </source>
</evidence>
<keyword evidence="13" id="KW-1185">Reference proteome</keyword>
<dbReference type="Gene3D" id="3.40.50.2300">
    <property type="match status" value="1"/>
</dbReference>
<dbReference type="PROSITE" id="PS00675">
    <property type="entry name" value="SIGMA54_INTERACT_1"/>
    <property type="match status" value="1"/>
</dbReference>
<evidence type="ECO:0000256" key="3">
    <source>
        <dbReference type="ARBA" id="ARBA00022840"/>
    </source>
</evidence>
<evidence type="ECO:0000256" key="7">
    <source>
        <dbReference type="ARBA" id="ARBA00023163"/>
    </source>
</evidence>
<evidence type="ECO:0000313" key="12">
    <source>
        <dbReference type="EMBL" id="PRR77837.1"/>
    </source>
</evidence>
<dbReference type="InterPro" id="IPR003593">
    <property type="entry name" value="AAA+_ATPase"/>
</dbReference>
<keyword evidence="9" id="KW-0597">Phosphoprotein</keyword>
<evidence type="ECO:0000259" key="11">
    <source>
        <dbReference type="PROSITE" id="PS50110"/>
    </source>
</evidence>
<protein>
    <recommendedName>
        <fullName evidence="1">Stage 0 sporulation protein A homolog</fullName>
    </recommendedName>
</protein>
<dbReference type="InterPro" id="IPR025943">
    <property type="entry name" value="Sigma_54_int_dom_ATP-bd_2"/>
</dbReference>
<evidence type="ECO:0000313" key="13">
    <source>
        <dbReference type="Proteomes" id="UP000239430"/>
    </source>
</evidence>
<dbReference type="PROSITE" id="PS50110">
    <property type="entry name" value="RESPONSE_REGULATORY"/>
    <property type="match status" value="1"/>
</dbReference>
<dbReference type="Pfam" id="PF02954">
    <property type="entry name" value="HTH_8"/>
    <property type="match status" value="1"/>
</dbReference>
<dbReference type="InterPro" id="IPR058031">
    <property type="entry name" value="AAA_lid_NorR"/>
</dbReference>
<gene>
    <name evidence="12" type="primary">zraR_1</name>
    <name evidence="12" type="ORF">MOST_00310</name>
</gene>
<evidence type="ECO:0000256" key="8">
    <source>
        <dbReference type="ARBA" id="ARBA00024867"/>
    </source>
</evidence>
<dbReference type="GO" id="GO:0005524">
    <property type="term" value="F:ATP binding"/>
    <property type="evidence" value="ECO:0007669"/>
    <property type="project" value="UniProtKB-KW"/>
</dbReference>
<dbReference type="PRINTS" id="PR01590">
    <property type="entry name" value="HTHFIS"/>
</dbReference>
<dbReference type="InterPro" id="IPR009057">
    <property type="entry name" value="Homeodomain-like_sf"/>
</dbReference>
<evidence type="ECO:0000256" key="5">
    <source>
        <dbReference type="ARBA" id="ARBA00023125"/>
    </source>
</evidence>
<dbReference type="Gene3D" id="3.40.50.300">
    <property type="entry name" value="P-loop containing nucleotide triphosphate hydrolases"/>
    <property type="match status" value="1"/>
</dbReference>